<evidence type="ECO:0000313" key="2">
    <source>
        <dbReference type="Proteomes" id="UP000593571"/>
    </source>
</evidence>
<reference evidence="1 2" key="1">
    <citation type="journal article" date="2020" name="Nature">
        <title>Six reference-quality genomes reveal evolution of bat adaptations.</title>
        <authorList>
            <person name="Jebb D."/>
            <person name="Huang Z."/>
            <person name="Pippel M."/>
            <person name="Hughes G.M."/>
            <person name="Lavrichenko K."/>
            <person name="Devanna P."/>
            <person name="Winkler S."/>
            <person name="Jermiin L.S."/>
            <person name="Skirmuntt E.C."/>
            <person name="Katzourakis A."/>
            <person name="Burkitt-Gray L."/>
            <person name="Ray D.A."/>
            <person name="Sullivan K.A.M."/>
            <person name="Roscito J.G."/>
            <person name="Kirilenko B.M."/>
            <person name="Davalos L.M."/>
            <person name="Corthals A.P."/>
            <person name="Power M.L."/>
            <person name="Jones G."/>
            <person name="Ransome R.D."/>
            <person name="Dechmann D.K.N."/>
            <person name="Locatelli A.G."/>
            <person name="Puechmaille S.J."/>
            <person name="Fedrigo O."/>
            <person name="Jarvis E.D."/>
            <person name="Hiller M."/>
            <person name="Vernes S.C."/>
            <person name="Myers E.W."/>
            <person name="Teeling E.C."/>
        </authorList>
    </citation>
    <scope>NUCLEOTIDE SEQUENCE [LARGE SCALE GENOMIC DNA]</scope>
    <source>
        <strain evidence="1">MRouAeg1</strain>
        <tissue evidence="1">Muscle</tissue>
    </source>
</reference>
<dbReference type="AlphaFoldDB" id="A0A7J8IL63"/>
<name>A0A7J8IL63_ROUAE</name>
<evidence type="ECO:0000313" key="1">
    <source>
        <dbReference type="EMBL" id="KAF6485314.1"/>
    </source>
</evidence>
<proteinExistence type="predicted"/>
<organism evidence="1 2">
    <name type="scientific">Rousettus aegyptiacus</name>
    <name type="common">Egyptian fruit bat</name>
    <name type="synonym">Pteropus aegyptiacus</name>
    <dbReference type="NCBI Taxonomy" id="9407"/>
    <lineage>
        <taxon>Eukaryota</taxon>
        <taxon>Metazoa</taxon>
        <taxon>Chordata</taxon>
        <taxon>Craniata</taxon>
        <taxon>Vertebrata</taxon>
        <taxon>Euteleostomi</taxon>
        <taxon>Mammalia</taxon>
        <taxon>Eutheria</taxon>
        <taxon>Laurasiatheria</taxon>
        <taxon>Chiroptera</taxon>
        <taxon>Yinpterochiroptera</taxon>
        <taxon>Pteropodoidea</taxon>
        <taxon>Pteropodidae</taxon>
        <taxon>Rousettinae</taxon>
        <taxon>Rousettus</taxon>
    </lineage>
</organism>
<comment type="caution">
    <text evidence="1">The sequence shown here is derived from an EMBL/GenBank/DDBJ whole genome shotgun (WGS) entry which is preliminary data.</text>
</comment>
<dbReference type="Proteomes" id="UP000593571">
    <property type="component" value="Unassembled WGS sequence"/>
</dbReference>
<gene>
    <name evidence="1" type="ORF">HJG63_010551</name>
</gene>
<accession>A0A7J8IL63</accession>
<sequence length="176" mass="20025">MWHWIGRDKGPHPFRTQMESAVAQEMETCRSKLMLCSSVTRPTPWSAALEGMGNMGRPPRPARRSLLKPRTWRRHSNELMAGTPRGRVQTSAPSSYTMRRFPGQWCPSRGPPTSLDAQGIRDGRGLRVHASLQRTLKTEMVIISRSLTWVRKTMLVPVRLILEAKNTVLRPLQLFG</sequence>
<protein>
    <submittedName>
        <fullName evidence="1">Uncharacterized protein</fullName>
    </submittedName>
</protein>
<keyword evidence="2" id="KW-1185">Reference proteome</keyword>
<dbReference type="EMBL" id="JACASE010000003">
    <property type="protein sequence ID" value="KAF6485314.1"/>
    <property type="molecule type" value="Genomic_DNA"/>
</dbReference>